<dbReference type="SUPFAM" id="SSF82771">
    <property type="entry name" value="GIY-YIG endonuclease"/>
    <property type="match status" value="1"/>
</dbReference>
<evidence type="ECO:0000313" key="3">
    <source>
        <dbReference type="Proteomes" id="UP000663802"/>
    </source>
</evidence>
<organism evidence="2 3">
    <name type="scientific">Clostridium zeae</name>
    <dbReference type="NCBI Taxonomy" id="2759022"/>
    <lineage>
        <taxon>Bacteria</taxon>
        <taxon>Bacillati</taxon>
        <taxon>Bacillota</taxon>
        <taxon>Clostridia</taxon>
        <taxon>Eubacteriales</taxon>
        <taxon>Clostridiaceae</taxon>
        <taxon>Clostridium</taxon>
    </lineage>
</organism>
<proteinExistence type="predicted"/>
<accession>A0ABQ1E5T8</accession>
<dbReference type="SMART" id="SM00382">
    <property type="entry name" value="AAA"/>
    <property type="match status" value="1"/>
</dbReference>
<dbReference type="Gene3D" id="3.40.50.300">
    <property type="entry name" value="P-loop containing nucleotide triphosphate hydrolases"/>
    <property type="match status" value="1"/>
</dbReference>
<dbReference type="SUPFAM" id="SSF52540">
    <property type="entry name" value="P-loop containing nucleoside triphosphate hydrolases"/>
    <property type="match status" value="1"/>
</dbReference>
<dbReference type="Pfam" id="PF09848">
    <property type="entry name" value="SLFN-g3_helicase"/>
    <property type="match status" value="1"/>
</dbReference>
<comment type="caution">
    <text evidence="2">The sequence shown here is derived from an EMBL/GenBank/DDBJ whole genome shotgun (WGS) entry which is preliminary data.</text>
</comment>
<evidence type="ECO:0000313" key="2">
    <source>
        <dbReference type="EMBL" id="GFZ30105.1"/>
    </source>
</evidence>
<dbReference type="InterPro" id="IPR000305">
    <property type="entry name" value="GIY-YIG_endonuc"/>
</dbReference>
<feature type="domain" description="GIY-YIG" evidence="1">
    <location>
        <begin position="22"/>
        <end position="99"/>
    </location>
</feature>
<dbReference type="InterPro" id="IPR018647">
    <property type="entry name" value="SLFN_3-like_DNA/RNA_helicase"/>
</dbReference>
<reference evidence="2 3" key="1">
    <citation type="journal article" date="2021" name="Int. J. Syst. Evol. Microbiol.">
        <title>Clostridium zeae sp. nov., isolated from corn silage.</title>
        <authorList>
            <person name="Kobayashi H."/>
            <person name="Tanizawa Y."/>
            <person name="Yagura M."/>
            <person name="Sakamoto M."/>
            <person name="Ohkuma M."/>
            <person name="Tohno M."/>
        </authorList>
    </citation>
    <scope>NUCLEOTIDE SEQUENCE [LARGE SCALE GENOMIC DNA]</scope>
    <source>
        <strain evidence="2 3">CSC2</strain>
    </source>
</reference>
<dbReference type="PROSITE" id="PS50164">
    <property type="entry name" value="GIY_YIG"/>
    <property type="match status" value="1"/>
</dbReference>
<evidence type="ECO:0000259" key="1">
    <source>
        <dbReference type="PROSITE" id="PS50164"/>
    </source>
</evidence>
<dbReference type="InterPro" id="IPR003593">
    <property type="entry name" value="AAA+_ATPase"/>
</dbReference>
<gene>
    <name evidence="2" type="ORF">CSC2_06310</name>
</gene>
<keyword evidence="3" id="KW-1185">Reference proteome</keyword>
<dbReference type="Pfam" id="PF01541">
    <property type="entry name" value="GIY-YIG"/>
    <property type="match status" value="1"/>
</dbReference>
<dbReference type="Gene3D" id="3.40.1440.10">
    <property type="entry name" value="GIY-YIG endonuclease"/>
    <property type="match status" value="1"/>
</dbReference>
<dbReference type="InterPro" id="IPR027417">
    <property type="entry name" value="P-loop_NTPase"/>
</dbReference>
<dbReference type="Proteomes" id="UP000663802">
    <property type="component" value="Unassembled WGS sequence"/>
</dbReference>
<dbReference type="EMBL" id="BMBA01000001">
    <property type="protein sequence ID" value="GFZ30105.1"/>
    <property type="molecule type" value="Genomic_DNA"/>
</dbReference>
<protein>
    <recommendedName>
        <fullName evidence="1">GIY-YIG domain-containing protein</fullName>
    </recommendedName>
</protein>
<dbReference type="RefSeq" id="WP_206868104.1">
    <property type="nucleotide sequence ID" value="NZ_BMBA01000001.1"/>
</dbReference>
<name>A0ABQ1E5T8_9CLOT</name>
<sequence length="542" mass="62980">MFKIETYDYSDKNIDDLGISYEYHCVYILENGKDAYIGETNNPIRRVKEHNSDSKDNKNKKYNFNKVHIITGLLAEETPAKHYENLLIKLMKVDQRFNIVNRNDGEKPHYYRKNEFELEFDKLWGKLVENGLAKTKEFELIINSSTYKYSPYTVLTEAQQKTLTSIVNTIDSGETLPHMENYKTRPILIKGDAGTGKTVVATSLFYYLKSNQRYRDKKIGLVYANSSTRSEMQEVFKNTKGLSKKDIISPIAVTKQHYDIIICDEAQRLRRGKNLGKYYVNFKIGNERLELDNNHDELDWILNNSDCQILFFDEKQSTCPSDITCELFIERLKNNKRGIRPIKLDEQMRIGAGSSFVPYIYNLLYQRANEVKSFNDYEFKLFTSFSDMVKLLEEKENDVGLCRLCTGYAWEWKGREDNTSTDISIEGINIKWNSQTSGWLSNQDAKREMGSIYTLPGLDLNYTGVVIGPDLFFDKTNNTISVDRGNFFDSKVKNGATDEELRKYILNTYAVLLTRGIKGTYVYVCDDNLREYFAKYINIHIC</sequence>
<dbReference type="InterPro" id="IPR035901">
    <property type="entry name" value="GIY-YIG_endonuc_sf"/>
</dbReference>